<accession>A0AC61R560</accession>
<protein>
    <submittedName>
        <fullName evidence="1">Uncharacterized protein</fullName>
    </submittedName>
</protein>
<evidence type="ECO:0000313" key="1">
    <source>
        <dbReference type="EMBL" id="TGY64876.1"/>
    </source>
</evidence>
<gene>
    <name evidence="1" type="ORF">E5336_11385</name>
</gene>
<comment type="caution">
    <text evidence="1">The sequence shown here is derived from an EMBL/GenBank/DDBJ whole genome shotgun (WGS) entry which is preliminary data.</text>
</comment>
<organism evidence="1 2">
    <name type="scientific">Dubosiella muris</name>
    <dbReference type="NCBI Taxonomy" id="3038133"/>
    <lineage>
        <taxon>Bacteria</taxon>
        <taxon>Bacillati</taxon>
        <taxon>Bacillota</taxon>
        <taxon>Erysipelotrichia</taxon>
        <taxon>Erysipelotrichales</taxon>
        <taxon>Erysipelotrichaceae</taxon>
        <taxon>Dubosiella</taxon>
    </lineage>
</organism>
<reference evidence="1" key="1">
    <citation type="submission" date="2019-04" db="EMBL/GenBank/DDBJ databases">
        <title>Microbes associate with the intestines of laboratory mice.</title>
        <authorList>
            <person name="Navarre W."/>
            <person name="Wong E."/>
            <person name="Huang K."/>
            <person name="Tropini C."/>
            <person name="Ng K."/>
            <person name="Yu B."/>
        </authorList>
    </citation>
    <scope>NUCLEOTIDE SEQUENCE</scope>
    <source>
        <strain evidence="1">NM09_H32</strain>
    </source>
</reference>
<dbReference type="Proteomes" id="UP000308836">
    <property type="component" value="Unassembled WGS sequence"/>
</dbReference>
<name>A0AC61R560_9FIRM</name>
<sequence length="258" mass="28302">MKHKKLCIAGIVCVLSGLLLCAIAYRSRGPELFAYTTIRSDGKLGNENHGEHHTYDIEGDFTTYKLDANIGEVEIVRGDRFSIETWNLPGLDEKGGTLEWSATTKGTTYTNTLTSKKDVVFHDLDPRIRITLPKTVRTVDVKNNLGSVQLENLTLAHCVVDANMGNVEVKNSQFDEATLDLDMGSLDFDGIVKKTMTVDCGMGDVDLALLDKPENYTIEADCDMGEVDMDGDEHHPHHGPALVQIDVNMGNVDVSFGG</sequence>
<proteinExistence type="predicted"/>
<dbReference type="EMBL" id="SRYG01000030">
    <property type="protein sequence ID" value="TGY64876.1"/>
    <property type="molecule type" value="Genomic_DNA"/>
</dbReference>
<evidence type="ECO:0000313" key="2">
    <source>
        <dbReference type="Proteomes" id="UP000308836"/>
    </source>
</evidence>
<keyword evidence="2" id="KW-1185">Reference proteome</keyword>